<dbReference type="GO" id="GO:0005794">
    <property type="term" value="C:Golgi apparatus"/>
    <property type="evidence" value="ECO:0007669"/>
    <property type="project" value="TreeGrafter"/>
</dbReference>
<dbReference type="PANTHER" id="PTHR13627:SF31">
    <property type="entry name" value="RIBITOL 5-PHOSPHATE TRANSFERASE FKRP"/>
    <property type="match status" value="1"/>
</dbReference>
<dbReference type="RefSeq" id="XP_003738081.1">
    <property type="nucleotide sequence ID" value="XM_003738033.2"/>
</dbReference>
<keyword evidence="1" id="KW-0812">Transmembrane</keyword>
<dbReference type="KEGG" id="goe:100899950"/>
<feature type="transmembrane region" description="Helical" evidence="1">
    <location>
        <begin position="21"/>
        <end position="41"/>
    </location>
</feature>
<dbReference type="GO" id="GO:0035269">
    <property type="term" value="P:protein O-linked glycosylation via mannose"/>
    <property type="evidence" value="ECO:0007669"/>
    <property type="project" value="TreeGrafter"/>
</dbReference>
<dbReference type="GeneID" id="100899950"/>
<dbReference type="AlphaFoldDB" id="A0AAJ6VVL1"/>
<evidence type="ECO:0000259" key="3">
    <source>
        <dbReference type="Pfam" id="PF22921"/>
    </source>
</evidence>
<evidence type="ECO:0000313" key="4">
    <source>
        <dbReference type="Proteomes" id="UP000694867"/>
    </source>
</evidence>
<dbReference type="InterPro" id="IPR007074">
    <property type="entry name" value="LicD/FKTN/FKRP_NTP_transf"/>
</dbReference>
<evidence type="ECO:0000259" key="2">
    <source>
        <dbReference type="Pfam" id="PF04991"/>
    </source>
</evidence>
<dbReference type="InterPro" id="IPR052613">
    <property type="entry name" value="LicD_transferase"/>
</dbReference>
<sequence>MHFEQLVMSLLHAAQRYSWRNLLLLLIFMNFFAIIVMFFSLERRCTADAPLDVPEPPAKVNKARLFERAFDLPNNMVTAIFREFEPYEHDLEETLLSFNSVFSRMRILVVSDDALYPPLQQIPQTVESVRLQKYISDFSNNSLADYIRNQFVLLAPDNVRLTQPVILTEMVKFLINNPDQLVAVPVGDVDCLQLRVEPRLWSLSYKTLPKSSSLCDAISGEHAVLLPSKLLLSLPFALERPLPDSLYIQTTLRGIKTRIIQDVHLSKPLKRLFGNEHLREKKVRYYSFHKQMLYQKFGVKKVTREDKIVEWYGCHKNSERCFGTVINETPDYLFKKRWTPPCCLENLRVTARHTFKVLEEFQVRYWLEGGSLLGAARAGDIIPWDYDVDIGIYEEDLPRCPWLKLAKENKRPVDPQGFIWEKATEGSFYRVQFSAKNRLHVDIFPFRSKGGTMTKDTWFETHRQDREFPESYLKPLTRIPFAGVHASAPNNVTGFLEYKFGKGVITKKQYPNPEVLTYDEA</sequence>
<proteinExistence type="predicted"/>
<keyword evidence="1" id="KW-1133">Transmembrane helix</keyword>
<keyword evidence="4" id="KW-1185">Reference proteome</keyword>
<feature type="domain" description="FKRP stem" evidence="3">
    <location>
        <begin position="74"/>
        <end position="304"/>
    </location>
</feature>
<dbReference type="Proteomes" id="UP000694867">
    <property type="component" value="Unplaced"/>
</dbReference>
<organism evidence="4 5">
    <name type="scientific">Galendromus occidentalis</name>
    <name type="common">western predatory mite</name>
    <dbReference type="NCBI Taxonomy" id="34638"/>
    <lineage>
        <taxon>Eukaryota</taxon>
        <taxon>Metazoa</taxon>
        <taxon>Ecdysozoa</taxon>
        <taxon>Arthropoda</taxon>
        <taxon>Chelicerata</taxon>
        <taxon>Arachnida</taxon>
        <taxon>Acari</taxon>
        <taxon>Parasitiformes</taxon>
        <taxon>Mesostigmata</taxon>
        <taxon>Gamasina</taxon>
        <taxon>Phytoseioidea</taxon>
        <taxon>Phytoseiidae</taxon>
        <taxon>Typhlodrominae</taxon>
        <taxon>Galendromus</taxon>
    </lineage>
</organism>
<dbReference type="Pfam" id="PF22921">
    <property type="entry name" value="FKRP_N"/>
    <property type="match status" value="1"/>
</dbReference>
<evidence type="ECO:0000313" key="5">
    <source>
        <dbReference type="RefSeq" id="XP_003738081.1"/>
    </source>
</evidence>
<reference evidence="5" key="1">
    <citation type="submission" date="2025-08" db="UniProtKB">
        <authorList>
            <consortium name="RefSeq"/>
        </authorList>
    </citation>
    <scope>IDENTIFICATION</scope>
</reference>
<accession>A0AAJ6VVL1</accession>
<gene>
    <name evidence="5" type="primary">LOC100899950</name>
</gene>
<feature type="domain" description="LicD/FKTN/FKRP nucleotidyltransferase" evidence="2">
    <location>
        <begin position="363"/>
        <end position="399"/>
    </location>
</feature>
<dbReference type="InterPro" id="IPR055105">
    <property type="entry name" value="FKRP_N"/>
</dbReference>
<dbReference type="PANTHER" id="PTHR13627">
    <property type="entry name" value="FUKUTIN RELATED PROTEIN"/>
    <property type="match status" value="1"/>
</dbReference>
<dbReference type="Pfam" id="PF04991">
    <property type="entry name" value="LicD"/>
    <property type="match status" value="1"/>
</dbReference>
<evidence type="ECO:0000256" key="1">
    <source>
        <dbReference type="SAM" id="Phobius"/>
    </source>
</evidence>
<name>A0AAJ6VVL1_9ACAR</name>
<protein>
    <submittedName>
        <fullName evidence="5">Fukutin-related protein</fullName>
    </submittedName>
</protein>
<keyword evidence="1" id="KW-0472">Membrane</keyword>